<reference evidence="1 2" key="2">
    <citation type="submission" date="2009-01" db="EMBL/GenBank/DDBJ databases">
        <title>Draft genome sequence of Bacteroides cellulosilyticus (DSM 14838).</title>
        <authorList>
            <person name="Sudarsanam P."/>
            <person name="Ley R."/>
            <person name="Guruge J."/>
            <person name="Turnbaugh P.J."/>
            <person name="Mahowald M."/>
            <person name="Liep D."/>
            <person name="Gordon J."/>
        </authorList>
    </citation>
    <scope>NUCLEOTIDE SEQUENCE [LARGE SCALE GENOMIC DNA]</scope>
    <source>
        <strain evidence="1 2">DSM 14838</strain>
    </source>
</reference>
<dbReference type="HOGENOM" id="CLU_2630626_0_0_10"/>
<protein>
    <submittedName>
        <fullName evidence="1">Uncharacterized protein</fullName>
    </submittedName>
</protein>
<dbReference type="Proteomes" id="UP000003711">
    <property type="component" value="Unassembled WGS sequence"/>
</dbReference>
<dbReference type="EMBL" id="ACCH01000279">
    <property type="protein sequence ID" value="EEF88604.1"/>
    <property type="molecule type" value="Genomic_DNA"/>
</dbReference>
<gene>
    <name evidence="1" type="ORF">BACCELL_03788</name>
</gene>
<organism evidence="1 2">
    <name type="scientific">Bacteroides cellulosilyticus DSM 14838</name>
    <dbReference type="NCBI Taxonomy" id="537012"/>
    <lineage>
        <taxon>Bacteria</taxon>
        <taxon>Pseudomonadati</taxon>
        <taxon>Bacteroidota</taxon>
        <taxon>Bacteroidia</taxon>
        <taxon>Bacteroidales</taxon>
        <taxon>Bacteroidaceae</taxon>
        <taxon>Bacteroides</taxon>
    </lineage>
</organism>
<reference evidence="1 2" key="1">
    <citation type="submission" date="2008-12" db="EMBL/GenBank/DDBJ databases">
        <authorList>
            <person name="Fulton L."/>
            <person name="Clifton S."/>
            <person name="Fulton B."/>
            <person name="Xu J."/>
            <person name="Minx P."/>
            <person name="Pepin K.H."/>
            <person name="Johnson M."/>
            <person name="Bhonagiri V."/>
            <person name="Nash W.E."/>
            <person name="Mardis E.R."/>
            <person name="Wilson R.K."/>
        </authorList>
    </citation>
    <scope>NUCLEOTIDE SEQUENCE [LARGE SCALE GENOMIC DNA]</scope>
    <source>
        <strain evidence="1 2">DSM 14838</strain>
    </source>
</reference>
<sequence length="77" mass="8867">MKYLEAKIKALSDKVDTIITHIDNIIKEAPKKLCIHLELSATGKQEVDNLPKRNLVKTMTNYERNSKSFTTCPMKFE</sequence>
<dbReference type="AlphaFoldDB" id="E2NHL1"/>
<accession>E2NHL1</accession>
<comment type="caution">
    <text evidence="1">The sequence shown here is derived from an EMBL/GenBank/DDBJ whole genome shotgun (WGS) entry which is preliminary data.</text>
</comment>
<proteinExistence type="predicted"/>
<evidence type="ECO:0000313" key="2">
    <source>
        <dbReference type="Proteomes" id="UP000003711"/>
    </source>
</evidence>
<evidence type="ECO:0000313" key="1">
    <source>
        <dbReference type="EMBL" id="EEF88604.1"/>
    </source>
</evidence>
<name>E2NHL1_9BACE</name>